<dbReference type="Gene3D" id="3.20.20.80">
    <property type="entry name" value="Glycosidases"/>
    <property type="match status" value="1"/>
</dbReference>
<keyword evidence="2" id="KW-1185">Reference proteome</keyword>
<dbReference type="EMBL" id="BORB01000002">
    <property type="protein sequence ID" value="GIN56108.1"/>
    <property type="molecule type" value="Genomic_DNA"/>
</dbReference>
<evidence type="ECO:0000313" key="1">
    <source>
        <dbReference type="EMBL" id="GIN56108.1"/>
    </source>
</evidence>
<name>A0ABQ4KDS3_9BACI</name>
<dbReference type="InterPro" id="IPR013780">
    <property type="entry name" value="Glyco_hydro_b"/>
</dbReference>
<dbReference type="Gene3D" id="2.60.40.1180">
    <property type="entry name" value="Golgi alpha-mannosidase II"/>
    <property type="match status" value="1"/>
</dbReference>
<protein>
    <submittedName>
        <fullName evidence="1">Uncharacterized protein</fullName>
    </submittedName>
</protein>
<comment type="caution">
    <text evidence="1">The sequence shown here is derived from an EMBL/GenBank/DDBJ whole genome shotgun (WGS) entry which is preliminary data.</text>
</comment>
<dbReference type="InterPro" id="IPR039743">
    <property type="entry name" value="6GAL/EXGAL"/>
</dbReference>
<dbReference type="SUPFAM" id="SSF51445">
    <property type="entry name" value="(Trans)glycosidases"/>
    <property type="match status" value="1"/>
</dbReference>
<dbReference type="RefSeq" id="WP_158324297.1">
    <property type="nucleotide sequence ID" value="NZ_BORB01000002.1"/>
</dbReference>
<dbReference type="InterPro" id="IPR017853">
    <property type="entry name" value="GH"/>
</dbReference>
<dbReference type="Proteomes" id="UP000679950">
    <property type="component" value="Unassembled WGS sequence"/>
</dbReference>
<evidence type="ECO:0000313" key="2">
    <source>
        <dbReference type="Proteomes" id="UP000679950"/>
    </source>
</evidence>
<sequence>MSEGYDEETIDKIAQMNTHSYNGSQLEELRELAAENKKRLWMSEYGTGGTEPHNHDDMSSVMELAERIIFDLRLLQPAAWIYWQAVEDESAKNNWGFIHSDFRGEENYDLTKQYYAMGNFSRFIRPGSTIIKTDNGYSVAAYDQKTKQLTIVVRNQHSEEELEYDLSAFRFDTKFADVYETTIQKNLEKSQIPVYHNGFKISLDKQSVTTIVLSNVEIK</sequence>
<dbReference type="PANTHER" id="PTHR42767:SF1">
    <property type="entry name" value="ENDO-BETA-1,6-GALACTANASE-LIKE DOMAIN-CONTAINING PROTEIN"/>
    <property type="match status" value="1"/>
</dbReference>
<gene>
    <name evidence="1" type="ORF">J8TS2_04270</name>
</gene>
<proteinExistence type="predicted"/>
<accession>A0ABQ4KDS3</accession>
<dbReference type="PANTHER" id="PTHR42767">
    <property type="entry name" value="ENDO-BETA-1,6-GALACTANASE"/>
    <property type="match status" value="1"/>
</dbReference>
<organism evidence="1 2">
    <name type="scientific">Lederbergia ruris</name>
    <dbReference type="NCBI Taxonomy" id="217495"/>
    <lineage>
        <taxon>Bacteria</taxon>
        <taxon>Bacillati</taxon>
        <taxon>Bacillota</taxon>
        <taxon>Bacilli</taxon>
        <taxon>Bacillales</taxon>
        <taxon>Bacillaceae</taxon>
        <taxon>Lederbergia</taxon>
    </lineage>
</organism>
<reference evidence="1 2" key="1">
    <citation type="submission" date="2021-03" db="EMBL/GenBank/DDBJ databases">
        <title>Antimicrobial resistance genes in bacteria isolated from Japanese honey, and their potential for conferring macrolide and lincosamide resistance in the American foulbrood pathogen Paenibacillus larvae.</title>
        <authorList>
            <person name="Okamoto M."/>
            <person name="Kumagai M."/>
            <person name="Kanamori H."/>
            <person name="Takamatsu D."/>
        </authorList>
    </citation>
    <scope>NUCLEOTIDE SEQUENCE [LARGE SCALE GENOMIC DNA]</scope>
    <source>
        <strain evidence="1 2">J8TS2</strain>
    </source>
</reference>